<dbReference type="EMBL" id="JAVDRL010000007">
    <property type="protein sequence ID" value="MDR6532000.1"/>
    <property type="molecule type" value="Genomic_DNA"/>
</dbReference>
<keyword evidence="3" id="KW-0732">Signal</keyword>
<keyword evidence="6" id="KW-1185">Reference proteome</keyword>
<dbReference type="Proteomes" id="UP001262754">
    <property type="component" value="Unassembled WGS sequence"/>
</dbReference>
<gene>
    <name evidence="5" type="ORF">J2800_002753</name>
</gene>
<dbReference type="Pfam" id="PF00135">
    <property type="entry name" value="COesterase"/>
    <property type="match status" value="1"/>
</dbReference>
<dbReference type="EC" id="3.1.1.-" evidence="3"/>
<dbReference type="InterPro" id="IPR029058">
    <property type="entry name" value="AB_hydrolase_fold"/>
</dbReference>
<dbReference type="InterPro" id="IPR019826">
    <property type="entry name" value="Carboxylesterase_B_AS"/>
</dbReference>
<dbReference type="RefSeq" id="WP_310032309.1">
    <property type="nucleotide sequence ID" value="NZ_JAVDRL010000007.1"/>
</dbReference>
<dbReference type="PROSITE" id="PS51318">
    <property type="entry name" value="TAT"/>
    <property type="match status" value="1"/>
</dbReference>
<feature type="domain" description="Carboxylesterase type B" evidence="4">
    <location>
        <begin position="42"/>
        <end position="529"/>
    </location>
</feature>
<dbReference type="PANTHER" id="PTHR43142">
    <property type="entry name" value="CARBOXYLIC ESTER HYDROLASE"/>
    <property type="match status" value="1"/>
</dbReference>
<dbReference type="InterPro" id="IPR002018">
    <property type="entry name" value="CarbesteraseB"/>
</dbReference>
<dbReference type="InterPro" id="IPR006311">
    <property type="entry name" value="TAT_signal"/>
</dbReference>
<feature type="signal peptide" evidence="3">
    <location>
        <begin position="1"/>
        <end position="33"/>
    </location>
</feature>
<keyword evidence="2 3" id="KW-0378">Hydrolase</keyword>
<comment type="similarity">
    <text evidence="1 3">Belongs to the type-B carboxylesterase/lipase family.</text>
</comment>
<evidence type="ECO:0000259" key="4">
    <source>
        <dbReference type="Pfam" id="PF00135"/>
    </source>
</evidence>
<dbReference type="GO" id="GO:0016787">
    <property type="term" value="F:hydrolase activity"/>
    <property type="evidence" value="ECO:0007669"/>
    <property type="project" value="UniProtKB-KW"/>
</dbReference>
<feature type="chain" id="PRO_5044975209" description="Carboxylic ester hydrolase" evidence="3">
    <location>
        <begin position="34"/>
        <end position="553"/>
    </location>
</feature>
<sequence>MTSLIRNADINRRRLLATGAAAGVLAMPMAACAADAPSEAVEVQIAEGRLRGARTGGVDAYKGVPYGASVSGMNRFKPARPVAPWTGVFDATRLGTPSLQDPTTVYGKNEPAPGEGCLVLNVWTPAGGGKGRPVMVYSHGGGYTTGSGGSTAQDGSMLAREHDVVVVATNHRLGVLGYLYLGELGGADYAGSGNQGLSDIVLALKWVQRNIEAFGGDPANVTIFGESGGGAKTSCLYAMPSVAPLFSKAIIQSGPVVRITTPDVAAQTTRMFLEQLEIAPADWRKVLDVPAPQILAAQKALNAKVKSDSGGWRGIQSLTPGTYGPILDGDLLPHHPFDPTAPASAADKPLMIGWLDNEAAFFAWTGKDVEAFRLDEAGLKARLSGRFGDKAPALIDAYRSDRPGATPSDIYLAAASYYAMGAGSVLAAERKAAQGRAPAYVYNIAYRSNRRMDGTDIELGAMHASDIPLVFNTVASPDTLAGSRADRFAAARNVSAMWANFARTGRPSAPGQPAWPPYDPKTRSTMVLDVACTVVPDRFGAERRAWAKVDPAA</sequence>
<evidence type="ECO:0000313" key="6">
    <source>
        <dbReference type="Proteomes" id="UP001262754"/>
    </source>
</evidence>
<comment type="caution">
    <text evidence="5">The sequence shown here is derived from an EMBL/GenBank/DDBJ whole genome shotgun (WGS) entry which is preliminary data.</text>
</comment>
<organism evidence="5 6">
    <name type="scientific">Caulobacter rhizosphaerae</name>
    <dbReference type="NCBI Taxonomy" id="2010972"/>
    <lineage>
        <taxon>Bacteria</taxon>
        <taxon>Pseudomonadati</taxon>
        <taxon>Pseudomonadota</taxon>
        <taxon>Alphaproteobacteria</taxon>
        <taxon>Caulobacterales</taxon>
        <taxon>Caulobacteraceae</taxon>
        <taxon>Caulobacter</taxon>
    </lineage>
</organism>
<protein>
    <recommendedName>
        <fullName evidence="3">Carboxylic ester hydrolase</fullName>
        <ecNumber evidence="3">3.1.1.-</ecNumber>
    </recommendedName>
</protein>
<evidence type="ECO:0000256" key="2">
    <source>
        <dbReference type="ARBA" id="ARBA00022801"/>
    </source>
</evidence>
<dbReference type="SUPFAM" id="SSF53474">
    <property type="entry name" value="alpha/beta-Hydrolases"/>
    <property type="match status" value="1"/>
</dbReference>
<dbReference type="PROSITE" id="PS00122">
    <property type="entry name" value="CARBOXYLESTERASE_B_1"/>
    <property type="match status" value="1"/>
</dbReference>
<evidence type="ECO:0000313" key="5">
    <source>
        <dbReference type="EMBL" id="MDR6532000.1"/>
    </source>
</evidence>
<evidence type="ECO:0000256" key="3">
    <source>
        <dbReference type="RuleBase" id="RU361235"/>
    </source>
</evidence>
<name>A0ABU1N0N0_9CAUL</name>
<dbReference type="Gene3D" id="3.40.50.1820">
    <property type="entry name" value="alpha/beta hydrolase"/>
    <property type="match status" value="1"/>
</dbReference>
<dbReference type="PANTHER" id="PTHR43142:SF1">
    <property type="entry name" value="CARBOXYLIC ESTER HYDROLASE"/>
    <property type="match status" value="1"/>
</dbReference>
<proteinExistence type="inferred from homology"/>
<evidence type="ECO:0000256" key="1">
    <source>
        <dbReference type="ARBA" id="ARBA00005964"/>
    </source>
</evidence>
<accession>A0ABU1N0N0</accession>
<reference evidence="5 6" key="1">
    <citation type="submission" date="2023-07" db="EMBL/GenBank/DDBJ databases">
        <title>Sorghum-associated microbial communities from plants grown in Nebraska, USA.</title>
        <authorList>
            <person name="Schachtman D."/>
        </authorList>
    </citation>
    <scope>NUCLEOTIDE SEQUENCE [LARGE SCALE GENOMIC DNA]</scope>
    <source>
        <strain evidence="5 6">DS2154</strain>
    </source>
</reference>